<organism evidence="1 2">
    <name type="scientific">Spiromyces aspiralis</name>
    <dbReference type="NCBI Taxonomy" id="68401"/>
    <lineage>
        <taxon>Eukaryota</taxon>
        <taxon>Fungi</taxon>
        <taxon>Fungi incertae sedis</taxon>
        <taxon>Zoopagomycota</taxon>
        <taxon>Kickxellomycotina</taxon>
        <taxon>Kickxellomycetes</taxon>
        <taxon>Kickxellales</taxon>
        <taxon>Kickxellaceae</taxon>
        <taxon>Spiromyces</taxon>
    </lineage>
</organism>
<dbReference type="EC" id="3.6.4.12" evidence="1"/>
<comment type="caution">
    <text evidence="1">The sequence shown here is derived from an EMBL/GenBank/DDBJ whole genome shotgun (WGS) entry which is preliminary data.</text>
</comment>
<evidence type="ECO:0000313" key="2">
    <source>
        <dbReference type="Proteomes" id="UP001145114"/>
    </source>
</evidence>
<name>A0ACC1HC19_9FUNG</name>
<keyword evidence="1" id="KW-0067">ATP-binding</keyword>
<accession>A0ACC1HC19</accession>
<evidence type="ECO:0000313" key="1">
    <source>
        <dbReference type="EMBL" id="KAJ1674017.1"/>
    </source>
</evidence>
<dbReference type="Proteomes" id="UP001145114">
    <property type="component" value="Unassembled WGS sequence"/>
</dbReference>
<protein>
    <submittedName>
        <fullName evidence="1">MCM DNA helicase complex subunit mcm6</fullName>
        <ecNumber evidence="1">3.6.4.12</ecNumber>
    </submittedName>
</protein>
<keyword evidence="2" id="KW-1185">Reference proteome</keyword>
<feature type="non-terminal residue" evidence="1">
    <location>
        <position position="1"/>
    </location>
</feature>
<keyword evidence="1" id="KW-0347">Helicase</keyword>
<keyword evidence="1" id="KW-0378">Hydrolase</keyword>
<proteinExistence type="predicted"/>
<dbReference type="EMBL" id="JAMZIH010006349">
    <property type="protein sequence ID" value="KAJ1674017.1"/>
    <property type="molecule type" value="Genomic_DNA"/>
</dbReference>
<gene>
    <name evidence="1" type="primary">MCM6_2</name>
    <name evidence="1" type="ORF">EV182_004133</name>
</gene>
<reference evidence="1" key="1">
    <citation type="submission" date="2022-06" db="EMBL/GenBank/DDBJ databases">
        <title>Phylogenomic reconstructions and comparative analyses of Kickxellomycotina fungi.</title>
        <authorList>
            <person name="Reynolds N.K."/>
            <person name="Stajich J.E."/>
            <person name="Barry K."/>
            <person name="Grigoriev I.V."/>
            <person name="Crous P."/>
            <person name="Smith M.E."/>
        </authorList>
    </citation>
    <scope>NUCLEOTIDE SEQUENCE</scope>
    <source>
        <strain evidence="1">RSA 2271</strain>
    </source>
</reference>
<keyword evidence="1" id="KW-0547">Nucleotide-binding</keyword>
<sequence>PGDRSVFVGCLIVVPDVAQLAGPGQSVVSQRDQDPANRKRGPGAEGVSGIRALGTRELTYRLVFLACYAYASSDGPGSGSHPTVDAMANDEGADGYEGDDSLARQQFLESLTREEREELQAMSSTTNTIYPKLVQSIAPTVFGHEEVKRGILLQLMGGVHKRTSEGMRLRGDINVCIVGDPSVSKSQFLKYVASFLPRAVFTSGKASSAAGLTASVVKDEETGEFTIEAGALMLADNGICCIDEFDKMDVADQVAIHEAMEQQTISIAKAGIHATLNARTSILAAANPVGGRYDQRLTLRQNVAMSAPILSRFDLFFVVLDEANETSDYNIARHIVSVHQYKDDSVDPPFTPAQLRRYIQYARTIQPRITPEAADHLWQAYRTLRQEDVGGSGRNSYRITVRQLESLIRLSEALARVHCEQEVRDIHVREAVRLLRRSIVHVEMDDVNLFDMEEDIEHDISTILRPNDVLEGNTGGGDSMDIEPTTQGEVAKAQKVTIKRQDFDRIRAIMMLHLHETEAQAEQKLQQRQGQDGSADEGGEATSYEGVRQQDLIEWYLSQREEAMTSEKDFENELRMAKMVLRYLIQVEGCVIALRQANTMGGAASSTGDNLVESEEDRGPLLTLHPNFSLDV</sequence>